<proteinExistence type="predicted"/>
<protein>
    <recommendedName>
        <fullName evidence="4">Secreted protein</fullName>
    </recommendedName>
</protein>
<evidence type="ECO:0000256" key="1">
    <source>
        <dbReference type="SAM" id="SignalP"/>
    </source>
</evidence>
<evidence type="ECO:0000313" key="2">
    <source>
        <dbReference type="EMBL" id="KAJ7778926.1"/>
    </source>
</evidence>
<name>A0AAD7K7S5_9AGAR</name>
<feature type="chain" id="PRO_5042197127" description="Secreted protein" evidence="1">
    <location>
        <begin position="18"/>
        <end position="106"/>
    </location>
</feature>
<sequence length="106" mass="12350">MLLIFLGLGLGLRRVDCLLLYLLTVDDHEMTTVVSHDETRVGRNRTVFVSLITWHDCYLHPLYDWQPPPPLVTYMHVLAVYLGIRIHSLTRCFTCTLVRVRLGRRS</sequence>
<feature type="signal peptide" evidence="1">
    <location>
        <begin position="1"/>
        <end position="17"/>
    </location>
</feature>
<dbReference type="Proteomes" id="UP001215598">
    <property type="component" value="Unassembled WGS sequence"/>
</dbReference>
<accession>A0AAD7K7S5</accession>
<comment type="caution">
    <text evidence="2">The sequence shown here is derived from an EMBL/GenBank/DDBJ whole genome shotgun (WGS) entry which is preliminary data.</text>
</comment>
<evidence type="ECO:0000313" key="3">
    <source>
        <dbReference type="Proteomes" id="UP001215598"/>
    </source>
</evidence>
<reference evidence="2" key="1">
    <citation type="submission" date="2023-03" db="EMBL/GenBank/DDBJ databases">
        <title>Massive genome expansion in bonnet fungi (Mycena s.s.) driven by repeated elements and novel gene families across ecological guilds.</title>
        <authorList>
            <consortium name="Lawrence Berkeley National Laboratory"/>
            <person name="Harder C.B."/>
            <person name="Miyauchi S."/>
            <person name="Viragh M."/>
            <person name="Kuo A."/>
            <person name="Thoen E."/>
            <person name="Andreopoulos B."/>
            <person name="Lu D."/>
            <person name="Skrede I."/>
            <person name="Drula E."/>
            <person name="Henrissat B."/>
            <person name="Morin E."/>
            <person name="Kohler A."/>
            <person name="Barry K."/>
            <person name="LaButti K."/>
            <person name="Morin E."/>
            <person name="Salamov A."/>
            <person name="Lipzen A."/>
            <person name="Mereny Z."/>
            <person name="Hegedus B."/>
            <person name="Baldrian P."/>
            <person name="Stursova M."/>
            <person name="Weitz H."/>
            <person name="Taylor A."/>
            <person name="Grigoriev I.V."/>
            <person name="Nagy L.G."/>
            <person name="Martin F."/>
            <person name="Kauserud H."/>
        </authorList>
    </citation>
    <scope>NUCLEOTIDE SEQUENCE</scope>
    <source>
        <strain evidence="2">CBHHK182m</strain>
    </source>
</reference>
<gene>
    <name evidence="2" type="ORF">B0H16DRAFT_1500517</name>
</gene>
<keyword evidence="1" id="KW-0732">Signal</keyword>
<evidence type="ECO:0008006" key="4">
    <source>
        <dbReference type="Google" id="ProtNLM"/>
    </source>
</evidence>
<keyword evidence="3" id="KW-1185">Reference proteome</keyword>
<organism evidence="2 3">
    <name type="scientific">Mycena metata</name>
    <dbReference type="NCBI Taxonomy" id="1033252"/>
    <lineage>
        <taxon>Eukaryota</taxon>
        <taxon>Fungi</taxon>
        <taxon>Dikarya</taxon>
        <taxon>Basidiomycota</taxon>
        <taxon>Agaricomycotina</taxon>
        <taxon>Agaricomycetes</taxon>
        <taxon>Agaricomycetidae</taxon>
        <taxon>Agaricales</taxon>
        <taxon>Marasmiineae</taxon>
        <taxon>Mycenaceae</taxon>
        <taxon>Mycena</taxon>
    </lineage>
</organism>
<dbReference type="EMBL" id="JARKIB010000006">
    <property type="protein sequence ID" value="KAJ7778926.1"/>
    <property type="molecule type" value="Genomic_DNA"/>
</dbReference>
<dbReference type="AlphaFoldDB" id="A0AAD7K7S5"/>